<proteinExistence type="predicted"/>
<dbReference type="EMBL" id="CP007547">
    <property type="protein sequence ID" value="AIL47806.1"/>
    <property type="molecule type" value="Genomic_DNA"/>
</dbReference>
<dbReference type="Proteomes" id="UP000028933">
    <property type="component" value="Chromosome"/>
</dbReference>
<dbReference type="HOGENOM" id="CLU_3327439_0_0_10"/>
<protein>
    <submittedName>
        <fullName evidence="1">Uncharacterized protein</fullName>
    </submittedName>
</protein>
<accession>A0A077EJK8</accession>
<reference evidence="1" key="1">
    <citation type="journal article" date="2013" name="Lancet">
        <title>First case of E anophelis outbreak in an intensive-care unit.</title>
        <authorList>
            <person name="Teo J."/>
            <person name="Tan S.Y."/>
            <person name="Tay M."/>
            <person name="Ding Y."/>
            <person name="Kjelleberg S."/>
            <person name="Givskov M."/>
            <person name="Lin R.T."/>
            <person name="Yang L."/>
        </authorList>
    </citation>
    <scope>NUCLEOTIDE SEQUENCE [LARGE SCALE GENOMIC DNA]</scope>
    <source>
        <strain evidence="1">NUHP1</strain>
    </source>
</reference>
<dbReference type="AlphaFoldDB" id="A0A077EJK8"/>
<gene>
    <name evidence="1" type="ORF">BD94_4031</name>
</gene>
<evidence type="ECO:0000313" key="1">
    <source>
        <dbReference type="EMBL" id="AIL47806.1"/>
    </source>
</evidence>
<name>A0A077EJK8_9FLAO</name>
<reference evidence="1" key="2">
    <citation type="journal article" date="2015" name="Genome Biol. Evol.">
        <title>Complete Genome Sequence and Transcriptomic Analysis of the Novel Pathogen Elizabethkingia anophelis in Response to Oxidative Stress.</title>
        <authorList>
            <person name="Li Y."/>
            <person name="Liu Y."/>
            <person name="Chew S.C."/>
            <person name="Tay M."/>
            <person name="Salido M.M."/>
            <person name="Teo J."/>
            <person name="Lauro F.M."/>
            <person name="Givskov M."/>
            <person name="Yang L."/>
        </authorList>
    </citation>
    <scope>NUCLEOTIDE SEQUENCE</scope>
    <source>
        <strain evidence="1">NUHP1</strain>
    </source>
</reference>
<sequence>MVKETPSKPFYIYYEIMRRKYPNYMNWKLFPIPQDSLK</sequence>
<organism evidence="1 2">
    <name type="scientific">Elizabethkingia anophelis NUHP1</name>
    <dbReference type="NCBI Taxonomy" id="1338011"/>
    <lineage>
        <taxon>Bacteria</taxon>
        <taxon>Pseudomonadati</taxon>
        <taxon>Bacteroidota</taxon>
        <taxon>Flavobacteriia</taxon>
        <taxon>Flavobacteriales</taxon>
        <taxon>Weeksellaceae</taxon>
        <taxon>Elizabethkingia</taxon>
    </lineage>
</organism>
<dbReference type="KEGG" id="eao:BD94_4031"/>
<evidence type="ECO:0000313" key="2">
    <source>
        <dbReference type="Proteomes" id="UP000028933"/>
    </source>
</evidence>
<dbReference type="eggNOG" id="ENOG502ZKZV">
    <property type="taxonomic scope" value="Bacteria"/>
</dbReference>